<evidence type="ECO:0008006" key="4">
    <source>
        <dbReference type="Google" id="ProtNLM"/>
    </source>
</evidence>
<keyword evidence="3" id="KW-1185">Reference proteome</keyword>
<evidence type="ECO:0000313" key="2">
    <source>
        <dbReference type="EMBL" id="GHF35447.1"/>
    </source>
</evidence>
<organism evidence="2 3">
    <name type="scientific">Amycolatopsis bartoniae</name>
    <dbReference type="NCBI Taxonomy" id="941986"/>
    <lineage>
        <taxon>Bacteria</taxon>
        <taxon>Bacillati</taxon>
        <taxon>Actinomycetota</taxon>
        <taxon>Actinomycetes</taxon>
        <taxon>Pseudonocardiales</taxon>
        <taxon>Pseudonocardiaceae</taxon>
        <taxon>Amycolatopsis</taxon>
    </lineage>
</organism>
<dbReference type="Proteomes" id="UP000658656">
    <property type="component" value="Unassembled WGS sequence"/>
</dbReference>
<comment type="caution">
    <text evidence="2">The sequence shown here is derived from an EMBL/GenBank/DDBJ whole genome shotgun (WGS) entry which is preliminary data.</text>
</comment>
<proteinExistence type="predicted"/>
<name>A0A8H9MAA9_9PSEU</name>
<gene>
    <name evidence="2" type="ORF">GCM10017566_05310</name>
</gene>
<dbReference type="AlphaFoldDB" id="A0A8H9MAA9"/>
<reference evidence="2" key="1">
    <citation type="journal article" date="2014" name="Int. J. Syst. Evol. Microbiol.">
        <title>Complete genome sequence of Corynebacterium casei LMG S-19264T (=DSM 44701T), isolated from a smear-ripened cheese.</title>
        <authorList>
            <consortium name="US DOE Joint Genome Institute (JGI-PGF)"/>
            <person name="Walter F."/>
            <person name="Albersmeier A."/>
            <person name="Kalinowski J."/>
            <person name="Ruckert C."/>
        </authorList>
    </citation>
    <scope>NUCLEOTIDE SEQUENCE</scope>
    <source>
        <strain evidence="2">CGMCC 4.7679</strain>
    </source>
</reference>
<feature type="region of interest" description="Disordered" evidence="1">
    <location>
        <begin position="63"/>
        <end position="91"/>
    </location>
</feature>
<evidence type="ECO:0000256" key="1">
    <source>
        <dbReference type="SAM" id="MobiDB-lite"/>
    </source>
</evidence>
<protein>
    <recommendedName>
        <fullName evidence="4">Transposase</fullName>
    </recommendedName>
</protein>
<evidence type="ECO:0000313" key="3">
    <source>
        <dbReference type="Proteomes" id="UP000658656"/>
    </source>
</evidence>
<sequence length="141" mass="16393">MLEDDYDRAAYDDQMNVYKRTEECFSERCSYLPVCGGGCAYGRAGFWRTRATPAEPSVLTCADGTSRRPFPERRDQQANRLRRGRAGGRPPAFDQVAYRRRNIVERCFNRLKQFRAIATRFDKTTTSYRSMIDLATLLIWL</sequence>
<feature type="compositionally biased region" description="Basic and acidic residues" evidence="1">
    <location>
        <begin position="65"/>
        <end position="77"/>
    </location>
</feature>
<reference evidence="2" key="2">
    <citation type="submission" date="2020-09" db="EMBL/GenBank/DDBJ databases">
        <authorList>
            <person name="Sun Q."/>
            <person name="Zhou Y."/>
        </authorList>
    </citation>
    <scope>NUCLEOTIDE SEQUENCE</scope>
    <source>
        <strain evidence="2">CGMCC 4.7679</strain>
    </source>
</reference>
<accession>A0A8H9MAA9</accession>
<dbReference type="EMBL" id="BNAV01000001">
    <property type="protein sequence ID" value="GHF35447.1"/>
    <property type="molecule type" value="Genomic_DNA"/>
</dbReference>